<dbReference type="PROSITE" id="PS51192">
    <property type="entry name" value="HELICASE_ATP_BIND_1"/>
    <property type="match status" value="1"/>
</dbReference>
<dbReference type="GO" id="GO:0004386">
    <property type="term" value="F:helicase activity"/>
    <property type="evidence" value="ECO:0007669"/>
    <property type="project" value="UniProtKB-KW"/>
</dbReference>
<dbReference type="Gene3D" id="3.40.50.300">
    <property type="entry name" value="P-loop containing nucleotide triphosphate hydrolases"/>
    <property type="match status" value="1"/>
</dbReference>
<keyword evidence="2" id="KW-0067">ATP-binding</keyword>
<gene>
    <name evidence="2" type="ORF">BVC80_8853g10</name>
</gene>
<dbReference type="InterPro" id="IPR027417">
    <property type="entry name" value="P-loop_NTPase"/>
</dbReference>
<dbReference type="SUPFAM" id="SSF52540">
    <property type="entry name" value="P-loop containing nucleoside triphosphate hydrolases"/>
    <property type="match status" value="1"/>
</dbReference>
<accession>A0A200PXX8</accession>
<evidence type="ECO:0000259" key="1">
    <source>
        <dbReference type="PROSITE" id="PS51192"/>
    </source>
</evidence>
<dbReference type="InParanoid" id="A0A200PXX8"/>
<dbReference type="GO" id="GO:0005524">
    <property type="term" value="F:ATP binding"/>
    <property type="evidence" value="ECO:0007669"/>
    <property type="project" value="InterPro"/>
</dbReference>
<sequence length="382" mass="43429">MDDEEEVIMIGNYDAADDHFRNKHRKLNDNDNNDPAAAALNFAARSYQLEALEKAKRENTIVFLETGSGKTLIAIMLLRNYAYLLRKPSQFVVVFLVPTVVLVTQRSRLIFCINFSFHESFSISCDFMCLRRKWKFPSVFFFSLQLLVMTPQILLDALRHSFLKLDTIKLLIFDECHNARGRSPYACIMTEFYHPQLRSDSALLPRIFGLTASPINSKGSSSSNKYGKKILELESLMNSKVYTVAHESVLAEFIPFAKTKLKFYKHVDMPPALFVKLADHLKRAKLKNEQSLKELHPEDTAEESALKKVSKLFATFMYCLTDLGVWLALKAAESISRTEAHHLFWGNSKDGIIQSIIISFSEDVFQAFSACVPSVVDLANSD</sequence>
<dbReference type="OrthoDB" id="6513042at2759"/>
<dbReference type="InterPro" id="IPR011545">
    <property type="entry name" value="DEAD/DEAH_box_helicase_dom"/>
</dbReference>
<dbReference type="GO" id="GO:0003676">
    <property type="term" value="F:nucleic acid binding"/>
    <property type="evidence" value="ECO:0007669"/>
    <property type="project" value="InterPro"/>
</dbReference>
<keyword evidence="2" id="KW-0547">Nucleotide-binding</keyword>
<proteinExistence type="predicted"/>
<organism evidence="2 3">
    <name type="scientific">Macleaya cordata</name>
    <name type="common">Five-seeded plume-poppy</name>
    <name type="synonym">Bocconia cordata</name>
    <dbReference type="NCBI Taxonomy" id="56857"/>
    <lineage>
        <taxon>Eukaryota</taxon>
        <taxon>Viridiplantae</taxon>
        <taxon>Streptophyta</taxon>
        <taxon>Embryophyta</taxon>
        <taxon>Tracheophyta</taxon>
        <taxon>Spermatophyta</taxon>
        <taxon>Magnoliopsida</taxon>
        <taxon>Ranunculales</taxon>
        <taxon>Papaveraceae</taxon>
        <taxon>Papaveroideae</taxon>
        <taxon>Macleaya</taxon>
    </lineage>
</organism>
<dbReference type="PANTHER" id="PTHR14074:SF16">
    <property type="entry name" value="ANTIVIRAL INNATE IMMUNE RESPONSE RECEPTOR RIG-I"/>
    <property type="match status" value="1"/>
</dbReference>
<keyword evidence="2" id="KW-0378">Hydrolase</keyword>
<dbReference type="InterPro" id="IPR014001">
    <property type="entry name" value="Helicase_ATP-bd"/>
</dbReference>
<keyword evidence="3" id="KW-1185">Reference proteome</keyword>
<dbReference type="Pfam" id="PF00270">
    <property type="entry name" value="DEAD"/>
    <property type="match status" value="1"/>
</dbReference>
<protein>
    <submittedName>
        <fullName evidence="2">DNA/RNA helicase</fullName>
    </submittedName>
</protein>
<name>A0A200PXX8_MACCD</name>
<comment type="caution">
    <text evidence="2">The sequence shown here is derived from an EMBL/GenBank/DDBJ whole genome shotgun (WGS) entry which is preliminary data.</text>
</comment>
<dbReference type="AlphaFoldDB" id="A0A200PXX8"/>
<keyword evidence="2" id="KW-0347">Helicase</keyword>
<dbReference type="STRING" id="56857.A0A200PXX8"/>
<evidence type="ECO:0000313" key="3">
    <source>
        <dbReference type="Proteomes" id="UP000195402"/>
    </source>
</evidence>
<dbReference type="Proteomes" id="UP000195402">
    <property type="component" value="Unassembled WGS sequence"/>
</dbReference>
<feature type="domain" description="Helicase ATP-binding" evidence="1">
    <location>
        <begin position="51"/>
        <end position="232"/>
    </location>
</feature>
<dbReference type="PANTHER" id="PTHR14074">
    <property type="entry name" value="HELICASE WITH DEATH DOMAIN-RELATED"/>
    <property type="match status" value="1"/>
</dbReference>
<dbReference type="EMBL" id="MVGT01003860">
    <property type="protein sequence ID" value="OVA03068.1"/>
    <property type="molecule type" value="Genomic_DNA"/>
</dbReference>
<reference evidence="2 3" key="1">
    <citation type="journal article" date="2017" name="Mol. Plant">
        <title>The Genome of Medicinal Plant Macleaya cordata Provides New Insights into Benzylisoquinoline Alkaloids Metabolism.</title>
        <authorList>
            <person name="Liu X."/>
            <person name="Liu Y."/>
            <person name="Huang P."/>
            <person name="Ma Y."/>
            <person name="Qing Z."/>
            <person name="Tang Q."/>
            <person name="Cao H."/>
            <person name="Cheng P."/>
            <person name="Zheng Y."/>
            <person name="Yuan Z."/>
            <person name="Zhou Y."/>
            <person name="Liu J."/>
            <person name="Tang Z."/>
            <person name="Zhuo Y."/>
            <person name="Zhang Y."/>
            <person name="Yu L."/>
            <person name="Huang J."/>
            <person name="Yang P."/>
            <person name="Peng Q."/>
            <person name="Zhang J."/>
            <person name="Jiang W."/>
            <person name="Zhang Z."/>
            <person name="Lin K."/>
            <person name="Ro D.K."/>
            <person name="Chen X."/>
            <person name="Xiong X."/>
            <person name="Shang Y."/>
            <person name="Huang S."/>
            <person name="Zeng J."/>
        </authorList>
    </citation>
    <scope>NUCLEOTIDE SEQUENCE [LARGE SCALE GENOMIC DNA]</scope>
    <source>
        <strain evidence="3">cv. BLH2017</strain>
        <tissue evidence="2">Root</tissue>
    </source>
</reference>
<dbReference type="GO" id="GO:0005737">
    <property type="term" value="C:cytoplasm"/>
    <property type="evidence" value="ECO:0007669"/>
    <property type="project" value="TreeGrafter"/>
</dbReference>
<dbReference type="SMART" id="SM00487">
    <property type="entry name" value="DEXDc"/>
    <property type="match status" value="1"/>
</dbReference>
<evidence type="ECO:0000313" key="2">
    <source>
        <dbReference type="EMBL" id="OVA03068.1"/>
    </source>
</evidence>
<dbReference type="OMA" id="NTGLICG"/>
<dbReference type="InterPro" id="IPR051363">
    <property type="entry name" value="RLR_Helicase"/>
</dbReference>